<organism evidence="1 2">
    <name type="scientific">Zopfia rhizophila CBS 207.26</name>
    <dbReference type="NCBI Taxonomy" id="1314779"/>
    <lineage>
        <taxon>Eukaryota</taxon>
        <taxon>Fungi</taxon>
        <taxon>Dikarya</taxon>
        <taxon>Ascomycota</taxon>
        <taxon>Pezizomycotina</taxon>
        <taxon>Dothideomycetes</taxon>
        <taxon>Dothideomycetes incertae sedis</taxon>
        <taxon>Zopfiaceae</taxon>
        <taxon>Zopfia</taxon>
    </lineage>
</organism>
<keyword evidence="2" id="KW-1185">Reference proteome</keyword>
<accession>A0A6A6E6V3</accession>
<evidence type="ECO:0000313" key="2">
    <source>
        <dbReference type="Proteomes" id="UP000800200"/>
    </source>
</evidence>
<gene>
    <name evidence="1" type="ORF">K469DRAFT_630701</name>
</gene>
<dbReference type="PANTHER" id="PTHR38847">
    <property type="match status" value="1"/>
</dbReference>
<reference evidence="1" key="1">
    <citation type="journal article" date="2020" name="Stud. Mycol.">
        <title>101 Dothideomycetes genomes: a test case for predicting lifestyles and emergence of pathogens.</title>
        <authorList>
            <person name="Haridas S."/>
            <person name="Albert R."/>
            <person name="Binder M."/>
            <person name="Bloem J."/>
            <person name="Labutti K."/>
            <person name="Salamov A."/>
            <person name="Andreopoulos B."/>
            <person name="Baker S."/>
            <person name="Barry K."/>
            <person name="Bills G."/>
            <person name="Bluhm B."/>
            <person name="Cannon C."/>
            <person name="Castanera R."/>
            <person name="Culley D."/>
            <person name="Daum C."/>
            <person name="Ezra D."/>
            <person name="Gonzalez J."/>
            <person name="Henrissat B."/>
            <person name="Kuo A."/>
            <person name="Liang C."/>
            <person name="Lipzen A."/>
            <person name="Lutzoni F."/>
            <person name="Magnuson J."/>
            <person name="Mondo S."/>
            <person name="Nolan M."/>
            <person name="Ohm R."/>
            <person name="Pangilinan J."/>
            <person name="Park H.-J."/>
            <person name="Ramirez L."/>
            <person name="Alfaro M."/>
            <person name="Sun H."/>
            <person name="Tritt A."/>
            <person name="Yoshinaga Y."/>
            <person name="Zwiers L.-H."/>
            <person name="Turgeon B."/>
            <person name="Goodwin S."/>
            <person name="Spatafora J."/>
            <person name="Crous P."/>
            <person name="Grigoriev I."/>
        </authorList>
    </citation>
    <scope>NUCLEOTIDE SEQUENCE</scope>
    <source>
        <strain evidence="1">CBS 207.26</strain>
    </source>
</reference>
<dbReference type="PANTHER" id="PTHR38847:SF1">
    <property type="entry name" value="PSEUDOURIDINE SYNTHASE RSUA_RLUA-LIKE DOMAIN-CONTAINING PROTEIN"/>
    <property type="match status" value="1"/>
</dbReference>
<dbReference type="Pfam" id="PF14273">
    <property type="entry name" value="DUF4360"/>
    <property type="match status" value="1"/>
</dbReference>
<evidence type="ECO:0008006" key="3">
    <source>
        <dbReference type="Google" id="ProtNLM"/>
    </source>
</evidence>
<protein>
    <recommendedName>
        <fullName evidence="3">Secreted protein</fullName>
    </recommendedName>
</protein>
<dbReference type="AlphaFoldDB" id="A0A6A6E6V3"/>
<dbReference type="Proteomes" id="UP000800200">
    <property type="component" value="Unassembled WGS sequence"/>
</dbReference>
<dbReference type="EMBL" id="ML994629">
    <property type="protein sequence ID" value="KAF2186735.1"/>
    <property type="molecule type" value="Genomic_DNA"/>
</dbReference>
<evidence type="ECO:0000313" key="1">
    <source>
        <dbReference type="EMBL" id="KAF2186735.1"/>
    </source>
</evidence>
<proteinExistence type="predicted"/>
<sequence>MPAANPPLGDVVQGDKPDPTQVQIRGLTYGGTGCPQKSLSYQISGDRTTVTLIFDAYIASIGPGISVVEQRKNCQLNVDITYPGGFQYSILSADYRGYAALQKGVTGTLKSTYYFSGQQDQSSTEYQFVGPLTGDYLKHDQADSTSVVWSPCGAEGMLNINSQVRLQSSNTSATGLLTTDSTDLKFTQVVYVQWQKCTK</sequence>
<dbReference type="OrthoDB" id="152248at2759"/>
<name>A0A6A6E6V3_9PEZI</name>
<dbReference type="InterPro" id="IPR025649">
    <property type="entry name" value="DUF4360"/>
</dbReference>